<keyword evidence="11" id="KW-1185">Reference proteome</keyword>
<accession>A0A369AUX0</accession>
<evidence type="ECO:0000256" key="6">
    <source>
        <dbReference type="ARBA" id="ARBA00023139"/>
    </source>
</evidence>
<keyword evidence="7" id="KW-0449">Lipoprotein</keyword>
<evidence type="ECO:0000256" key="7">
    <source>
        <dbReference type="ARBA" id="ARBA00023288"/>
    </source>
</evidence>
<proteinExistence type="inferred from homology"/>
<evidence type="ECO:0000256" key="3">
    <source>
        <dbReference type="ARBA" id="ARBA00022544"/>
    </source>
</evidence>
<dbReference type="Pfam" id="PF05504">
    <property type="entry name" value="Spore_GerAC"/>
    <property type="match status" value="1"/>
</dbReference>
<name>A0A369AUX0_9FIRM</name>
<keyword evidence="5" id="KW-0472">Membrane</keyword>
<dbReference type="GO" id="GO:0009847">
    <property type="term" value="P:spore germination"/>
    <property type="evidence" value="ECO:0007669"/>
    <property type="project" value="InterPro"/>
</dbReference>
<dbReference type="InterPro" id="IPR008844">
    <property type="entry name" value="Spore_GerAC-like"/>
</dbReference>
<dbReference type="AlphaFoldDB" id="A0A369AUX0"/>
<evidence type="ECO:0000256" key="4">
    <source>
        <dbReference type="ARBA" id="ARBA00022729"/>
    </source>
</evidence>
<dbReference type="InterPro" id="IPR046953">
    <property type="entry name" value="Spore_GerAC-like_C"/>
</dbReference>
<dbReference type="NCBIfam" id="TIGR02887">
    <property type="entry name" value="spore_ger_x_C"/>
    <property type="match status" value="1"/>
</dbReference>
<dbReference type="RefSeq" id="WP_170138179.1">
    <property type="nucleotide sequence ID" value="NZ_QPJT01000019.1"/>
</dbReference>
<comment type="caution">
    <text evidence="10">The sequence shown here is derived from an EMBL/GenBank/DDBJ whole genome shotgun (WGS) entry which is preliminary data.</text>
</comment>
<evidence type="ECO:0000259" key="9">
    <source>
        <dbReference type="Pfam" id="PF25198"/>
    </source>
</evidence>
<dbReference type="InterPro" id="IPR038501">
    <property type="entry name" value="Spore_GerAC_C_sf"/>
</dbReference>
<dbReference type="PANTHER" id="PTHR35789:SF1">
    <property type="entry name" value="SPORE GERMINATION PROTEIN B3"/>
    <property type="match status" value="1"/>
</dbReference>
<keyword evidence="4" id="KW-0732">Signal</keyword>
<dbReference type="GO" id="GO:0016020">
    <property type="term" value="C:membrane"/>
    <property type="evidence" value="ECO:0007669"/>
    <property type="project" value="UniProtKB-SubCell"/>
</dbReference>
<organism evidence="10 11">
    <name type="scientific">Anaerobacterium chartisolvens</name>
    <dbReference type="NCBI Taxonomy" id="1297424"/>
    <lineage>
        <taxon>Bacteria</taxon>
        <taxon>Bacillati</taxon>
        <taxon>Bacillota</taxon>
        <taxon>Clostridia</taxon>
        <taxon>Eubacteriales</taxon>
        <taxon>Oscillospiraceae</taxon>
        <taxon>Anaerobacterium</taxon>
    </lineage>
</organism>
<dbReference type="Gene3D" id="3.30.300.210">
    <property type="entry name" value="Nutrient germinant receptor protein C, domain 3"/>
    <property type="match status" value="1"/>
</dbReference>
<evidence type="ECO:0000256" key="5">
    <source>
        <dbReference type="ARBA" id="ARBA00023136"/>
    </source>
</evidence>
<comment type="similarity">
    <text evidence="2">Belongs to the GerABKC lipoprotein family.</text>
</comment>
<evidence type="ECO:0000256" key="2">
    <source>
        <dbReference type="ARBA" id="ARBA00007886"/>
    </source>
</evidence>
<feature type="domain" description="Spore germination protein N-terminal" evidence="9">
    <location>
        <begin position="25"/>
        <end position="199"/>
    </location>
</feature>
<dbReference type="Proteomes" id="UP000253034">
    <property type="component" value="Unassembled WGS sequence"/>
</dbReference>
<keyword evidence="6" id="KW-0564">Palmitate</keyword>
<dbReference type="Pfam" id="PF25198">
    <property type="entry name" value="Spore_GerAC_N"/>
    <property type="match status" value="1"/>
</dbReference>
<sequence length="389" mass="44667">MKRKADIFILAVLFILLMFTTGCWDYREISEEIIVAGAAFDYDEKNDCLVVTAEITLPKSSEKGSTFNSKIYTSKGKSVIDAVNKLTSKAGHKLLWSHSKVIILSEELIESENLFIGIMDWVKRDLETRDYVWMLLSKEKTAGEIFLKADPQTESIISYYLDHVFLTVKSNETYMKVPYWEFMYSLQSEDFYAVLPTVTLEESDKGAIPLVNGTEIISRNKAICWLDGNQTKTLLLIMDKLRDATFIVEQTHNEKRQTVSLRILGSKTRIKPILGEKGLVMEVRVQMEASVSEIDGSKDIFKKENIKELEKEAERMITGEIKELVNLLKEKYKVDAVRFGDKVENKYPKLWKQMKNDWGNEFEKISSDIQVKLEITASDQSMKITKAGR</sequence>
<dbReference type="InterPro" id="IPR057336">
    <property type="entry name" value="GerAC_N"/>
</dbReference>
<dbReference type="PANTHER" id="PTHR35789">
    <property type="entry name" value="SPORE GERMINATION PROTEIN B3"/>
    <property type="match status" value="1"/>
</dbReference>
<evidence type="ECO:0000313" key="11">
    <source>
        <dbReference type="Proteomes" id="UP000253034"/>
    </source>
</evidence>
<evidence type="ECO:0000259" key="8">
    <source>
        <dbReference type="Pfam" id="PF05504"/>
    </source>
</evidence>
<gene>
    <name evidence="10" type="ORF">DFR58_11958</name>
</gene>
<dbReference type="EMBL" id="QPJT01000019">
    <property type="protein sequence ID" value="RCX13001.1"/>
    <property type="molecule type" value="Genomic_DNA"/>
</dbReference>
<dbReference type="PROSITE" id="PS51257">
    <property type="entry name" value="PROKAR_LIPOPROTEIN"/>
    <property type="match status" value="1"/>
</dbReference>
<protein>
    <submittedName>
        <fullName evidence="10">Spore germination protein KC</fullName>
    </submittedName>
</protein>
<feature type="domain" description="Spore germination GerAC-like C-terminal" evidence="8">
    <location>
        <begin position="212"/>
        <end position="376"/>
    </location>
</feature>
<evidence type="ECO:0000313" key="10">
    <source>
        <dbReference type="EMBL" id="RCX13001.1"/>
    </source>
</evidence>
<comment type="subcellular location">
    <subcellularLocation>
        <location evidence="1">Membrane</location>
        <topology evidence="1">Lipid-anchor</topology>
    </subcellularLocation>
</comment>
<reference evidence="10 11" key="1">
    <citation type="submission" date="2018-07" db="EMBL/GenBank/DDBJ databases">
        <title>Genomic Encyclopedia of Type Strains, Phase IV (KMG-IV): sequencing the most valuable type-strain genomes for metagenomic binning, comparative biology and taxonomic classification.</title>
        <authorList>
            <person name="Goeker M."/>
        </authorList>
    </citation>
    <scope>NUCLEOTIDE SEQUENCE [LARGE SCALE GENOMIC DNA]</scope>
    <source>
        <strain evidence="10 11">DSM 27016</strain>
    </source>
</reference>
<keyword evidence="3" id="KW-0309">Germination</keyword>
<evidence type="ECO:0000256" key="1">
    <source>
        <dbReference type="ARBA" id="ARBA00004635"/>
    </source>
</evidence>